<keyword evidence="2" id="KW-1185">Reference proteome</keyword>
<evidence type="ECO:0000313" key="1">
    <source>
        <dbReference type="EMBL" id="NMD99465.1"/>
    </source>
</evidence>
<comment type="caution">
    <text evidence="1">The sequence shown here is derived from an EMBL/GenBank/DDBJ whole genome shotgun (WGS) entry which is preliminary data.</text>
</comment>
<name>A0A848BC43_9FIRM</name>
<dbReference type="RefSeq" id="WP_019541657.1">
    <property type="nucleotide sequence ID" value="NZ_JABAFA010000032.1"/>
</dbReference>
<gene>
    <name evidence="1" type="ORF">HF878_08305</name>
</gene>
<sequence>MFPFPFRRKKRQKPSKEGVSLLASILVCYEEITKVSYEPEDATIRLTFSIEEALTKERFQEIGKLLAESIAAYLGLNGLRARVVNLEMESTPKVSFLHLVRDVATLTRDELSLVADILYDAFPQTLLLDERDPLDPNFEVEQENLLDHMLGTMRQQRLHEKLLGIREGDRVVVYNQ</sequence>
<organism evidence="1 2">
    <name type="scientific">Selenomonas bovis</name>
    <dbReference type="NCBI Taxonomy" id="416586"/>
    <lineage>
        <taxon>Bacteria</taxon>
        <taxon>Bacillati</taxon>
        <taxon>Bacillota</taxon>
        <taxon>Negativicutes</taxon>
        <taxon>Selenomonadales</taxon>
        <taxon>Selenomonadaceae</taxon>
        <taxon>Selenomonas</taxon>
    </lineage>
</organism>
<dbReference type="AlphaFoldDB" id="A0A848BC43"/>
<protein>
    <submittedName>
        <fullName evidence="1">Uncharacterized protein</fullName>
    </submittedName>
</protein>
<accession>A0A848BC43</accession>
<dbReference type="Proteomes" id="UP000543804">
    <property type="component" value="Unassembled WGS sequence"/>
</dbReference>
<dbReference type="EMBL" id="JABAFA010000032">
    <property type="protein sequence ID" value="NMD99465.1"/>
    <property type="molecule type" value="Genomic_DNA"/>
</dbReference>
<evidence type="ECO:0000313" key="2">
    <source>
        <dbReference type="Proteomes" id="UP000543804"/>
    </source>
</evidence>
<reference evidence="1 2" key="1">
    <citation type="submission" date="2020-04" db="EMBL/GenBank/DDBJ databases">
        <authorList>
            <person name="Hitch T.C.A."/>
            <person name="Wylensek D."/>
            <person name="Clavel T."/>
        </authorList>
    </citation>
    <scope>NUCLEOTIDE SEQUENCE [LARGE SCALE GENOMIC DNA]</scope>
    <source>
        <strain evidence="1 2">PG-130-P53-12</strain>
    </source>
</reference>
<proteinExistence type="predicted"/>